<evidence type="ECO:0000313" key="2">
    <source>
        <dbReference type="EMBL" id="ARU59262.1"/>
    </source>
</evidence>
<organism evidence="2 3">
    <name type="scientific">Oleiphilus messinensis</name>
    <dbReference type="NCBI Taxonomy" id="141451"/>
    <lineage>
        <taxon>Bacteria</taxon>
        <taxon>Pseudomonadati</taxon>
        <taxon>Pseudomonadota</taxon>
        <taxon>Gammaproteobacteria</taxon>
        <taxon>Oceanospirillales</taxon>
        <taxon>Oleiphilaceae</taxon>
        <taxon>Oleiphilus</taxon>
    </lineage>
</organism>
<dbReference type="EMBL" id="CP021425">
    <property type="protein sequence ID" value="ARU59262.1"/>
    <property type="molecule type" value="Genomic_DNA"/>
</dbReference>
<proteinExistence type="predicted"/>
<evidence type="ECO:0000313" key="3">
    <source>
        <dbReference type="Proteomes" id="UP000196027"/>
    </source>
</evidence>
<feature type="region of interest" description="Disordered" evidence="1">
    <location>
        <begin position="1"/>
        <end position="24"/>
    </location>
</feature>
<protein>
    <submittedName>
        <fullName evidence="2">WD-40 repeat-containing protein</fullName>
    </submittedName>
</protein>
<dbReference type="AlphaFoldDB" id="A0A1Y0IFF7"/>
<evidence type="ECO:0000256" key="1">
    <source>
        <dbReference type="SAM" id="MobiDB-lite"/>
    </source>
</evidence>
<dbReference type="Proteomes" id="UP000196027">
    <property type="component" value="Chromosome"/>
</dbReference>
<feature type="compositionally biased region" description="Basic and acidic residues" evidence="1">
    <location>
        <begin position="12"/>
        <end position="24"/>
    </location>
</feature>
<keyword evidence="3" id="KW-1185">Reference proteome</keyword>
<dbReference type="SUPFAM" id="SSF51004">
    <property type="entry name" value="C-terminal (heme d1) domain of cytochrome cd1-nitrite reductase"/>
    <property type="match status" value="1"/>
</dbReference>
<reference evidence="2 3" key="1">
    <citation type="submission" date="2017-05" db="EMBL/GenBank/DDBJ databases">
        <title>Genomic insights into alkan degradation activity of Oleiphilus messinensis.</title>
        <authorList>
            <person name="Kozyavkin S.A."/>
            <person name="Slesarev A.I."/>
            <person name="Golyshin P.N."/>
            <person name="Korzhenkov A."/>
            <person name="Golyshina O.N."/>
            <person name="Toshchakov S.V."/>
        </authorList>
    </citation>
    <scope>NUCLEOTIDE SEQUENCE [LARGE SCALE GENOMIC DNA]</scope>
    <source>
        <strain evidence="2 3">ME102</strain>
    </source>
</reference>
<dbReference type="KEGG" id="ome:OLMES_5282"/>
<sequence length="419" mass="45575">MTVMTLAGCGGDDDKSETTHTDTHIESEGRIAVYDAEAQAVKVLSLDNGQTLHSVALPGSTPRLYSSPDYRYSVVIQRDEDRVSFIDGGLYTEDHGDHLHDYAETPQLQSLFLSASKPTHYTVNESGQGNVAIIFFDGSDNAQASISIFSDSSLNVGQELASMGLENRMHGVAKLIDDKVYVTYRDAAITDTTLPAEVERYAFNDGNLQLETRYDTACPRLHGAGYNESMLAFGCSDGLLVVDLTQPELPASKRPNPAELEADSRIGTVYGHHDVADLIGRAGNQFFVVSPSASDDNYPLLSLAEGVSSVAQGFAKEGERFYILGDDGILRLFDPQSDWQEVGQLQVIDPLTAEAVAPSVVASNHNETLILLDPAKQEVVVIDTHELSVHQRFALDFSAQGLAWMGIEDHEQGDDHSHD</sequence>
<accession>A0A1Y0IFF7</accession>
<name>A0A1Y0IFF7_9GAMM</name>
<gene>
    <name evidence="2" type="ORF">OLMES_5282</name>
</gene>
<dbReference type="InterPro" id="IPR011048">
    <property type="entry name" value="Haem_d1_sf"/>
</dbReference>